<organism evidence="1 2">
    <name type="scientific">Candidatus Berkelbacteria bacterium RIFOXYA2_FULL_43_10</name>
    <dbReference type="NCBI Taxonomy" id="1797472"/>
    <lineage>
        <taxon>Bacteria</taxon>
        <taxon>Candidatus Berkelbacteria</taxon>
    </lineage>
</organism>
<gene>
    <name evidence="1" type="ORF">A2215_03935</name>
</gene>
<evidence type="ECO:0008006" key="3">
    <source>
        <dbReference type="Google" id="ProtNLM"/>
    </source>
</evidence>
<dbReference type="EMBL" id="MEZY01000053">
    <property type="protein sequence ID" value="OGD62151.1"/>
    <property type="molecule type" value="Genomic_DNA"/>
</dbReference>
<dbReference type="Proteomes" id="UP000178583">
    <property type="component" value="Unassembled WGS sequence"/>
</dbReference>
<dbReference type="AlphaFoldDB" id="A0A1F5E4C1"/>
<name>A0A1F5E4C1_9BACT</name>
<comment type="caution">
    <text evidence="1">The sequence shown here is derived from an EMBL/GenBank/DDBJ whole genome shotgun (WGS) entry which is preliminary data.</text>
</comment>
<proteinExistence type="predicted"/>
<sequence>MEITETFVVNKIKEKLGTKWKVIFEPELHERGCDIILRDELNKHKARRFLIECKGKSYAKNSRSVNETIWLFALGQLITRMSVIAKHAYLYGLGLPEASAQKALRRIPWQAAKHLCLHIFSVDDNGAVTKYLPKDFKVCQKKKNR</sequence>
<protein>
    <recommendedName>
        <fullName evidence="3">Restriction endonuclease type IV Mrr domain-containing protein</fullName>
    </recommendedName>
</protein>
<reference evidence="1 2" key="1">
    <citation type="journal article" date="2016" name="Nat. Commun.">
        <title>Thousands of microbial genomes shed light on interconnected biogeochemical processes in an aquifer system.</title>
        <authorList>
            <person name="Anantharaman K."/>
            <person name="Brown C.T."/>
            <person name="Hug L.A."/>
            <person name="Sharon I."/>
            <person name="Castelle C.J."/>
            <person name="Probst A.J."/>
            <person name="Thomas B.C."/>
            <person name="Singh A."/>
            <person name="Wilkins M.J."/>
            <person name="Karaoz U."/>
            <person name="Brodie E.L."/>
            <person name="Williams K.H."/>
            <person name="Hubbard S.S."/>
            <person name="Banfield J.F."/>
        </authorList>
    </citation>
    <scope>NUCLEOTIDE SEQUENCE [LARGE SCALE GENOMIC DNA]</scope>
</reference>
<evidence type="ECO:0000313" key="2">
    <source>
        <dbReference type="Proteomes" id="UP000178583"/>
    </source>
</evidence>
<dbReference type="STRING" id="1797472.A2215_03935"/>
<accession>A0A1F5E4C1</accession>
<evidence type="ECO:0000313" key="1">
    <source>
        <dbReference type="EMBL" id="OGD62151.1"/>
    </source>
</evidence>